<evidence type="ECO:0000259" key="3">
    <source>
        <dbReference type="Pfam" id="PF00171"/>
    </source>
</evidence>
<dbReference type="Gene3D" id="3.40.605.10">
    <property type="entry name" value="Aldehyde Dehydrogenase, Chain A, domain 1"/>
    <property type="match status" value="1"/>
</dbReference>
<keyword evidence="1" id="KW-0560">Oxidoreductase</keyword>
<feature type="compositionally biased region" description="Polar residues" evidence="2">
    <location>
        <begin position="19"/>
        <end position="29"/>
    </location>
</feature>
<dbReference type="GO" id="GO:0009450">
    <property type="term" value="P:gamma-aminobutyric acid catabolic process"/>
    <property type="evidence" value="ECO:0007669"/>
    <property type="project" value="TreeGrafter"/>
</dbReference>
<name>A0A9P4J2Z4_9PEZI</name>
<dbReference type="Proteomes" id="UP000799439">
    <property type="component" value="Unassembled WGS sequence"/>
</dbReference>
<dbReference type="SUPFAM" id="SSF53720">
    <property type="entry name" value="ALDH-like"/>
    <property type="match status" value="1"/>
</dbReference>
<organism evidence="4 5">
    <name type="scientific">Myriangium duriaei CBS 260.36</name>
    <dbReference type="NCBI Taxonomy" id="1168546"/>
    <lineage>
        <taxon>Eukaryota</taxon>
        <taxon>Fungi</taxon>
        <taxon>Dikarya</taxon>
        <taxon>Ascomycota</taxon>
        <taxon>Pezizomycotina</taxon>
        <taxon>Dothideomycetes</taxon>
        <taxon>Dothideomycetidae</taxon>
        <taxon>Myriangiales</taxon>
        <taxon>Myriangiaceae</taxon>
        <taxon>Myriangium</taxon>
    </lineage>
</organism>
<dbReference type="OrthoDB" id="310895at2759"/>
<proteinExistence type="predicted"/>
<dbReference type="GO" id="GO:0004777">
    <property type="term" value="F:succinate-semialdehyde dehydrogenase (NAD+) activity"/>
    <property type="evidence" value="ECO:0007669"/>
    <property type="project" value="TreeGrafter"/>
</dbReference>
<dbReference type="InterPro" id="IPR015590">
    <property type="entry name" value="Aldehyde_DH_dom"/>
</dbReference>
<gene>
    <name evidence="4" type="ORF">K461DRAFT_237771</name>
</gene>
<accession>A0A9P4J2Z4</accession>
<feature type="region of interest" description="Disordered" evidence="2">
    <location>
        <begin position="16"/>
        <end position="35"/>
    </location>
</feature>
<evidence type="ECO:0000313" key="4">
    <source>
        <dbReference type="EMBL" id="KAF2154507.1"/>
    </source>
</evidence>
<dbReference type="InterPro" id="IPR050740">
    <property type="entry name" value="Aldehyde_DH_Superfamily"/>
</dbReference>
<comment type="caution">
    <text evidence="4">The sequence shown here is derived from an EMBL/GenBank/DDBJ whole genome shotgun (WGS) entry which is preliminary data.</text>
</comment>
<dbReference type="InterPro" id="IPR016162">
    <property type="entry name" value="Ald_DH_N"/>
</dbReference>
<feature type="non-terminal residue" evidence="4">
    <location>
        <position position="474"/>
    </location>
</feature>
<dbReference type="InterPro" id="IPR016161">
    <property type="entry name" value="Ald_DH/histidinol_DH"/>
</dbReference>
<evidence type="ECO:0000256" key="1">
    <source>
        <dbReference type="ARBA" id="ARBA00023002"/>
    </source>
</evidence>
<dbReference type="InterPro" id="IPR016163">
    <property type="entry name" value="Ald_DH_C"/>
</dbReference>
<dbReference type="Pfam" id="PF00171">
    <property type="entry name" value="Aldedh"/>
    <property type="match status" value="1"/>
</dbReference>
<dbReference type="PANTHER" id="PTHR43353:SF6">
    <property type="entry name" value="CYTOPLASMIC ALDEHYDE DEHYDROGENASE (EUROFUNG)"/>
    <property type="match status" value="1"/>
</dbReference>
<reference evidence="4" key="1">
    <citation type="journal article" date="2020" name="Stud. Mycol.">
        <title>101 Dothideomycetes genomes: a test case for predicting lifestyles and emergence of pathogens.</title>
        <authorList>
            <person name="Haridas S."/>
            <person name="Albert R."/>
            <person name="Binder M."/>
            <person name="Bloem J."/>
            <person name="Labutti K."/>
            <person name="Salamov A."/>
            <person name="Andreopoulos B."/>
            <person name="Baker S."/>
            <person name="Barry K."/>
            <person name="Bills G."/>
            <person name="Bluhm B."/>
            <person name="Cannon C."/>
            <person name="Castanera R."/>
            <person name="Culley D."/>
            <person name="Daum C."/>
            <person name="Ezra D."/>
            <person name="Gonzalez J."/>
            <person name="Henrissat B."/>
            <person name="Kuo A."/>
            <person name="Liang C."/>
            <person name="Lipzen A."/>
            <person name="Lutzoni F."/>
            <person name="Magnuson J."/>
            <person name="Mondo S."/>
            <person name="Nolan M."/>
            <person name="Ohm R."/>
            <person name="Pangilinan J."/>
            <person name="Park H.-J."/>
            <person name="Ramirez L."/>
            <person name="Alfaro M."/>
            <person name="Sun H."/>
            <person name="Tritt A."/>
            <person name="Yoshinaga Y."/>
            <person name="Zwiers L.-H."/>
            <person name="Turgeon B."/>
            <person name="Goodwin S."/>
            <person name="Spatafora J."/>
            <person name="Crous P."/>
            <person name="Grigoriev I."/>
        </authorList>
    </citation>
    <scope>NUCLEOTIDE SEQUENCE</scope>
    <source>
        <strain evidence="4">CBS 260.36</strain>
    </source>
</reference>
<dbReference type="PANTHER" id="PTHR43353">
    <property type="entry name" value="SUCCINATE-SEMIALDEHYDE DEHYDROGENASE, MITOCHONDRIAL"/>
    <property type="match status" value="1"/>
</dbReference>
<keyword evidence="5" id="KW-1185">Reference proteome</keyword>
<dbReference type="Gene3D" id="3.40.309.10">
    <property type="entry name" value="Aldehyde Dehydrogenase, Chain A, domain 2"/>
    <property type="match status" value="1"/>
</dbReference>
<evidence type="ECO:0000256" key="2">
    <source>
        <dbReference type="SAM" id="MobiDB-lite"/>
    </source>
</evidence>
<dbReference type="EMBL" id="ML996083">
    <property type="protein sequence ID" value="KAF2154507.1"/>
    <property type="molecule type" value="Genomic_DNA"/>
</dbReference>
<evidence type="ECO:0000313" key="5">
    <source>
        <dbReference type="Proteomes" id="UP000799439"/>
    </source>
</evidence>
<dbReference type="AlphaFoldDB" id="A0A9P4J2Z4"/>
<sequence length="474" mass="50983">MAKESYSTDPSIPLLINGKNVSSQSSQRTFKSRSGKVCQGATKDHASEAIRSAESAFAQWSRTSVFERRELLKKLASLLAERGPEIRRIIEQEILCDALWSHINLQDTIGMIEEIAALLTSEALHGSIPHIRDASAQALVFQEPLGVILGMAPWNAPLILGMRAVLTPIATGNTAILKGSELSPETHFFIAELFRDAGFPPGVVNFIVHRPEDAVEVFDTLINDDAVRKCNFTGSTAVGRIIAEKAGAALTPVLLELGGKNCSIVLANADVDKAAESVLIGATLNNGQICMSTDIAIVAKEIAEPFKEALKRAAEKHNPEMSVINPKSAQRLQSLVKDAADRGAEVWQDRASDTNGNHSTNTTVVIGVSPEMRFFKEESFGPMVGVVEVESAQSAVDIVNSSGYGLSCSVWTSNQREAIEVSRQLRTGAVHVNASTVHDEPTLPHGGVGLSGYGRFGAAWGIREFVQTKTVILH</sequence>
<protein>
    <submittedName>
        <fullName evidence="4">ALDH-like protein</fullName>
    </submittedName>
</protein>
<feature type="domain" description="Aldehyde dehydrogenase" evidence="3">
    <location>
        <begin position="38"/>
        <end position="471"/>
    </location>
</feature>